<keyword evidence="3" id="KW-1185">Reference proteome</keyword>
<name>A0AAN6TQJ6_9PEZI</name>
<dbReference type="GeneID" id="87834249"/>
<accession>A0AAN6TQJ6</accession>
<organism evidence="2 3">
    <name type="scientific">Parathielavia appendiculata</name>
    <dbReference type="NCBI Taxonomy" id="2587402"/>
    <lineage>
        <taxon>Eukaryota</taxon>
        <taxon>Fungi</taxon>
        <taxon>Dikarya</taxon>
        <taxon>Ascomycota</taxon>
        <taxon>Pezizomycotina</taxon>
        <taxon>Sordariomycetes</taxon>
        <taxon>Sordariomycetidae</taxon>
        <taxon>Sordariales</taxon>
        <taxon>Chaetomiaceae</taxon>
        <taxon>Parathielavia</taxon>
    </lineage>
</organism>
<dbReference type="AlphaFoldDB" id="A0AAN6TQJ6"/>
<comment type="caution">
    <text evidence="2">The sequence shown here is derived from an EMBL/GenBank/DDBJ whole genome shotgun (WGS) entry which is preliminary data.</text>
</comment>
<evidence type="ECO:0000256" key="1">
    <source>
        <dbReference type="SAM" id="MobiDB-lite"/>
    </source>
</evidence>
<sequence>MPIASHRSLMSPRNDTNGTTTTVNPPAAAAHAAGNMNNMLFPPPVPITTTTGLSCHMIACNAASCTPRNRASGPNIRPNSAPISTCRIFFHRRSSSAAACRVTSANRDGLASPLPPSLSRTTESNMQNACHSRLTRWNPIRRASVLNNDSAVDRP</sequence>
<proteinExistence type="predicted"/>
<evidence type="ECO:0000313" key="2">
    <source>
        <dbReference type="EMBL" id="KAK4118330.1"/>
    </source>
</evidence>
<feature type="compositionally biased region" description="Low complexity" evidence="1">
    <location>
        <begin position="16"/>
        <end position="26"/>
    </location>
</feature>
<dbReference type="EMBL" id="MU853272">
    <property type="protein sequence ID" value="KAK4118330.1"/>
    <property type="molecule type" value="Genomic_DNA"/>
</dbReference>
<evidence type="ECO:0000313" key="3">
    <source>
        <dbReference type="Proteomes" id="UP001302602"/>
    </source>
</evidence>
<protein>
    <submittedName>
        <fullName evidence="2">Uncharacterized protein</fullName>
    </submittedName>
</protein>
<feature type="region of interest" description="Disordered" evidence="1">
    <location>
        <begin position="1"/>
        <end position="26"/>
    </location>
</feature>
<dbReference type="Proteomes" id="UP001302602">
    <property type="component" value="Unassembled WGS sequence"/>
</dbReference>
<gene>
    <name evidence="2" type="ORF">N657DRAFT_715828</name>
</gene>
<dbReference type="RefSeq" id="XP_062642103.1">
    <property type="nucleotide sequence ID" value="XM_062797473.1"/>
</dbReference>
<reference evidence="2" key="2">
    <citation type="submission" date="2023-05" db="EMBL/GenBank/DDBJ databases">
        <authorList>
            <consortium name="Lawrence Berkeley National Laboratory"/>
            <person name="Steindorff A."/>
            <person name="Hensen N."/>
            <person name="Bonometti L."/>
            <person name="Westerberg I."/>
            <person name="Brannstrom I.O."/>
            <person name="Guillou S."/>
            <person name="Cros-Aarteil S."/>
            <person name="Calhoun S."/>
            <person name="Haridas S."/>
            <person name="Kuo A."/>
            <person name="Mondo S."/>
            <person name="Pangilinan J."/>
            <person name="Riley R."/>
            <person name="Labutti K."/>
            <person name="Andreopoulos B."/>
            <person name="Lipzen A."/>
            <person name="Chen C."/>
            <person name="Yanf M."/>
            <person name="Daum C."/>
            <person name="Ng V."/>
            <person name="Clum A."/>
            <person name="Ohm R."/>
            <person name="Martin F."/>
            <person name="Silar P."/>
            <person name="Natvig D."/>
            <person name="Lalanne C."/>
            <person name="Gautier V."/>
            <person name="Ament-Velasquez S.L."/>
            <person name="Kruys A."/>
            <person name="Hutchinson M.I."/>
            <person name="Powell A.J."/>
            <person name="Barry K."/>
            <person name="Miller A.N."/>
            <person name="Grigoriev I.V."/>
            <person name="Debuchy R."/>
            <person name="Gladieux P."/>
            <person name="Thoren M.H."/>
            <person name="Johannesson H."/>
        </authorList>
    </citation>
    <scope>NUCLEOTIDE SEQUENCE</scope>
    <source>
        <strain evidence="2">CBS 731.68</strain>
    </source>
</reference>
<reference evidence="2" key="1">
    <citation type="journal article" date="2023" name="Mol. Phylogenet. Evol.">
        <title>Genome-scale phylogeny and comparative genomics of the fungal order Sordariales.</title>
        <authorList>
            <person name="Hensen N."/>
            <person name="Bonometti L."/>
            <person name="Westerberg I."/>
            <person name="Brannstrom I.O."/>
            <person name="Guillou S."/>
            <person name="Cros-Aarteil S."/>
            <person name="Calhoun S."/>
            <person name="Haridas S."/>
            <person name="Kuo A."/>
            <person name="Mondo S."/>
            <person name="Pangilinan J."/>
            <person name="Riley R."/>
            <person name="LaButti K."/>
            <person name="Andreopoulos B."/>
            <person name="Lipzen A."/>
            <person name="Chen C."/>
            <person name="Yan M."/>
            <person name="Daum C."/>
            <person name="Ng V."/>
            <person name="Clum A."/>
            <person name="Steindorff A."/>
            <person name="Ohm R.A."/>
            <person name="Martin F."/>
            <person name="Silar P."/>
            <person name="Natvig D.O."/>
            <person name="Lalanne C."/>
            <person name="Gautier V."/>
            <person name="Ament-Velasquez S.L."/>
            <person name="Kruys A."/>
            <person name="Hutchinson M.I."/>
            <person name="Powell A.J."/>
            <person name="Barry K."/>
            <person name="Miller A.N."/>
            <person name="Grigoriev I.V."/>
            <person name="Debuchy R."/>
            <person name="Gladieux P."/>
            <person name="Hiltunen Thoren M."/>
            <person name="Johannesson H."/>
        </authorList>
    </citation>
    <scope>NUCLEOTIDE SEQUENCE</scope>
    <source>
        <strain evidence="2">CBS 731.68</strain>
    </source>
</reference>